<dbReference type="SUPFAM" id="SSF49464">
    <property type="entry name" value="Carboxypeptidase regulatory domain-like"/>
    <property type="match status" value="1"/>
</dbReference>
<dbReference type="Pfam" id="PF13620">
    <property type="entry name" value="CarboxypepD_reg"/>
    <property type="match status" value="1"/>
</dbReference>
<feature type="chain" id="PRO_5016889792" description="Outer membrane protein beta-barrel domain-containing protein" evidence="4">
    <location>
        <begin position="22"/>
        <end position="813"/>
    </location>
</feature>
<dbReference type="InterPro" id="IPR036942">
    <property type="entry name" value="Beta-barrel_TonB_sf"/>
</dbReference>
<dbReference type="AlphaFoldDB" id="A0A344TI77"/>
<feature type="signal peptide" evidence="4">
    <location>
        <begin position="1"/>
        <end position="21"/>
    </location>
</feature>
<dbReference type="KEGG" id="run:DR864_11600"/>
<keyword evidence="4" id="KW-0732">Signal</keyword>
<dbReference type="InterPro" id="IPR041700">
    <property type="entry name" value="OMP_b-brl_3"/>
</dbReference>
<comment type="subcellular location">
    <subcellularLocation>
        <location evidence="1">Cell outer membrane</location>
    </subcellularLocation>
</comment>
<organism evidence="6 7">
    <name type="scientific">Runella rosea</name>
    <dbReference type="NCBI Taxonomy" id="2259595"/>
    <lineage>
        <taxon>Bacteria</taxon>
        <taxon>Pseudomonadati</taxon>
        <taxon>Bacteroidota</taxon>
        <taxon>Cytophagia</taxon>
        <taxon>Cytophagales</taxon>
        <taxon>Spirosomataceae</taxon>
        <taxon>Runella</taxon>
    </lineage>
</organism>
<dbReference type="OrthoDB" id="905812at2"/>
<feature type="domain" description="Outer membrane protein beta-barrel" evidence="5">
    <location>
        <begin position="381"/>
        <end position="788"/>
    </location>
</feature>
<reference evidence="6 7" key="1">
    <citation type="submission" date="2018-07" db="EMBL/GenBank/DDBJ databases">
        <title>Genome sequencing of Runella.</title>
        <authorList>
            <person name="Baek M.-G."/>
            <person name="Yi H."/>
        </authorList>
    </citation>
    <scope>NUCLEOTIDE SEQUENCE [LARGE SCALE GENOMIC DNA]</scope>
    <source>
        <strain evidence="6 7">HYN0085</strain>
    </source>
</reference>
<name>A0A344TI77_9BACT</name>
<evidence type="ECO:0000256" key="2">
    <source>
        <dbReference type="ARBA" id="ARBA00023136"/>
    </source>
</evidence>
<evidence type="ECO:0000313" key="6">
    <source>
        <dbReference type="EMBL" id="AXE18348.1"/>
    </source>
</evidence>
<evidence type="ECO:0000256" key="4">
    <source>
        <dbReference type="SAM" id="SignalP"/>
    </source>
</evidence>
<evidence type="ECO:0000259" key="5">
    <source>
        <dbReference type="Pfam" id="PF14905"/>
    </source>
</evidence>
<dbReference type="Gene3D" id="2.170.130.10">
    <property type="entry name" value="TonB-dependent receptor, plug domain"/>
    <property type="match status" value="1"/>
</dbReference>
<proteinExistence type="predicted"/>
<dbReference type="Pfam" id="PF14905">
    <property type="entry name" value="OMP_b-brl_3"/>
    <property type="match status" value="1"/>
</dbReference>
<keyword evidence="3" id="KW-0998">Cell outer membrane</keyword>
<keyword evidence="7" id="KW-1185">Reference proteome</keyword>
<dbReference type="EMBL" id="CP030850">
    <property type="protein sequence ID" value="AXE18348.1"/>
    <property type="molecule type" value="Genomic_DNA"/>
</dbReference>
<dbReference type="PANTHER" id="PTHR40980:SF4">
    <property type="entry name" value="TONB-DEPENDENT RECEPTOR-LIKE BETA-BARREL DOMAIN-CONTAINING PROTEIN"/>
    <property type="match status" value="1"/>
</dbReference>
<dbReference type="Proteomes" id="UP000251993">
    <property type="component" value="Chromosome"/>
</dbReference>
<dbReference type="InterPro" id="IPR037066">
    <property type="entry name" value="Plug_dom_sf"/>
</dbReference>
<sequence>MNRFSTAALLLSVLTFFQAMSQVKGTIRGRALDGSTRRPVEFASVALLSSADSSLVKGAMTDTSGIFVISNLAEGNYLITLSSVEYQRVFKGPLLINDSHPELDLGDLPMVTDQKLLEEVIVKGNKPVFEQKLGTIIVNVDSKMFKTSANALEILRRSPGLLVDMTGNVTFRGTSPKILIDGKDLRMTDEQEKNYLRSLAPEQIESIELIPNPPAKYEASYQTVINVKLKRDQNLGLKGSVYGSYRQHRFSDSEAGGNVTFKAPKMAYSLNLGVSNANWFQNLTDRRVMGSTAQKDVFESFAFIRNPTKSLNFLAGAEYTLNAKNSIDFKLTGDFSNSPNITYAENKSTIQDVEQPFLVSNNQMSERGKTLTGLLGYRYQNNKGREFMAEVAMADNQKPGSQDLISEYYRNDQPVRGISRQRNEQQANSNFKTLNVSYADLIFKQWKLETGFKINYVQNAAKIAFDTLTRADATKNTPLTDADFSKDAGRSNEFTFDENINMFFLQMSRQFKKLGFSAGVRGENTVTQGESVTLKSLVNRNYWNILPSLTLQYKINDNSNLVWASSRKLSRPTVWQLNPFPFFIDPLTVAMGNPFLFPRIRNVSELTYTNKKLMLITGYNLNQNAVSQLPLYNASTRLTTWQQVNTQTQRVFFDVSHSAPILPKWNYQMYLSVAYGSEKVRVNDRDNQISGLSASLWVSNLFTLPKGYNLEVSGWYNVPNPSGFYKSKGMGAVNMGVQKSFKNNRWNAQLNINDIFLTSIFRAHIQVDNSDMTFINRQANRNASLRITHNFGKSKYQAKGRKSSVSEDAERLR</sequence>
<evidence type="ECO:0000313" key="7">
    <source>
        <dbReference type="Proteomes" id="UP000251993"/>
    </source>
</evidence>
<keyword evidence="2" id="KW-0472">Membrane</keyword>
<gene>
    <name evidence="6" type="ORF">DR864_11600</name>
</gene>
<dbReference type="RefSeq" id="WP_114067132.1">
    <property type="nucleotide sequence ID" value="NZ_CP030850.1"/>
</dbReference>
<dbReference type="GO" id="GO:0009279">
    <property type="term" value="C:cell outer membrane"/>
    <property type="evidence" value="ECO:0007669"/>
    <property type="project" value="UniProtKB-SubCell"/>
</dbReference>
<protein>
    <recommendedName>
        <fullName evidence="5">Outer membrane protein beta-barrel domain-containing protein</fullName>
    </recommendedName>
</protein>
<dbReference type="PANTHER" id="PTHR40980">
    <property type="entry name" value="PLUG DOMAIN-CONTAINING PROTEIN"/>
    <property type="match status" value="1"/>
</dbReference>
<dbReference type="InterPro" id="IPR008969">
    <property type="entry name" value="CarboxyPept-like_regulatory"/>
</dbReference>
<evidence type="ECO:0000256" key="3">
    <source>
        <dbReference type="ARBA" id="ARBA00023237"/>
    </source>
</evidence>
<accession>A0A344TI77</accession>
<dbReference type="Gene3D" id="2.40.170.20">
    <property type="entry name" value="TonB-dependent receptor, beta-barrel domain"/>
    <property type="match status" value="1"/>
</dbReference>
<evidence type="ECO:0000256" key="1">
    <source>
        <dbReference type="ARBA" id="ARBA00004442"/>
    </source>
</evidence>
<dbReference type="SUPFAM" id="SSF56935">
    <property type="entry name" value="Porins"/>
    <property type="match status" value="1"/>
</dbReference>